<dbReference type="EMBL" id="BARW01024304">
    <property type="protein sequence ID" value="GAI90386.1"/>
    <property type="molecule type" value="Genomic_DNA"/>
</dbReference>
<sequence length="49" mass="5755">VYLKKSKMIWLSLFAWGVLKTSWLSPDKHKPKLNIKREILNVIILFSNG</sequence>
<evidence type="ECO:0000313" key="1">
    <source>
        <dbReference type="EMBL" id="GAI90386.1"/>
    </source>
</evidence>
<organism evidence="1">
    <name type="scientific">marine sediment metagenome</name>
    <dbReference type="NCBI Taxonomy" id="412755"/>
    <lineage>
        <taxon>unclassified sequences</taxon>
        <taxon>metagenomes</taxon>
        <taxon>ecological metagenomes</taxon>
    </lineage>
</organism>
<name>X1TG98_9ZZZZ</name>
<protein>
    <submittedName>
        <fullName evidence="1">Uncharacterized protein</fullName>
    </submittedName>
</protein>
<dbReference type="AlphaFoldDB" id="X1TG98"/>
<accession>X1TG98</accession>
<feature type="non-terminal residue" evidence="1">
    <location>
        <position position="1"/>
    </location>
</feature>
<gene>
    <name evidence="1" type="ORF">S12H4_40101</name>
</gene>
<reference evidence="1" key="1">
    <citation type="journal article" date="2014" name="Front. Microbiol.">
        <title>High frequency of phylogenetically diverse reductive dehalogenase-homologous genes in deep subseafloor sedimentary metagenomes.</title>
        <authorList>
            <person name="Kawai M."/>
            <person name="Futagami T."/>
            <person name="Toyoda A."/>
            <person name="Takaki Y."/>
            <person name="Nishi S."/>
            <person name="Hori S."/>
            <person name="Arai W."/>
            <person name="Tsubouchi T."/>
            <person name="Morono Y."/>
            <person name="Uchiyama I."/>
            <person name="Ito T."/>
            <person name="Fujiyama A."/>
            <person name="Inagaki F."/>
            <person name="Takami H."/>
        </authorList>
    </citation>
    <scope>NUCLEOTIDE SEQUENCE</scope>
    <source>
        <strain evidence="1">Expedition CK06-06</strain>
    </source>
</reference>
<comment type="caution">
    <text evidence="1">The sequence shown here is derived from an EMBL/GenBank/DDBJ whole genome shotgun (WGS) entry which is preliminary data.</text>
</comment>
<proteinExistence type="predicted"/>